<evidence type="ECO:0000256" key="1">
    <source>
        <dbReference type="SAM" id="MobiDB-lite"/>
    </source>
</evidence>
<name>F6VI18_CIOIN</name>
<dbReference type="AlphaFoldDB" id="F6VI18"/>
<protein>
    <submittedName>
        <fullName evidence="2">Uncharacterized protein</fullName>
    </submittedName>
</protein>
<accession>F6VI18</accession>
<dbReference type="Proteomes" id="UP000008144">
    <property type="component" value="Chromosome 1"/>
</dbReference>
<organism evidence="2 3">
    <name type="scientific">Ciona intestinalis</name>
    <name type="common">Transparent sea squirt</name>
    <name type="synonym">Ascidia intestinalis</name>
    <dbReference type="NCBI Taxonomy" id="7719"/>
    <lineage>
        <taxon>Eukaryota</taxon>
        <taxon>Metazoa</taxon>
        <taxon>Chordata</taxon>
        <taxon>Tunicata</taxon>
        <taxon>Ascidiacea</taxon>
        <taxon>Phlebobranchia</taxon>
        <taxon>Cionidae</taxon>
        <taxon>Ciona</taxon>
    </lineage>
</organism>
<reference evidence="2" key="4">
    <citation type="submission" date="2025-09" db="UniProtKB">
        <authorList>
            <consortium name="Ensembl"/>
        </authorList>
    </citation>
    <scope>IDENTIFICATION</scope>
</reference>
<evidence type="ECO:0000313" key="3">
    <source>
        <dbReference type="Proteomes" id="UP000008144"/>
    </source>
</evidence>
<sequence>MRKQPRVSTRGSTPSTCPNSEPCSSQTSSTLTITDNSETILSKKISSSGTEKDISSCCGANRKGCSAPLEKQPPTTTQRAIKTMTKCAKLAYRKVPSICTQLGGASSTKDSAQPSKHVLECMNCQSISPIDDIKVHRRIRKDKLREMKKRRERRIGASNANRRGSDSSISSPVSSVVSAGQEISAAIAATRKKKKYKGIEQSSASSLS</sequence>
<dbReference type="HOGENOM" id="CLU_089830_0_0_1"/>
<dbReference type="Ensembl" id="ENSCINT00000016375.3">
    <property type="protein sequence ID" value="ENSCINP00000016375.3"/>
    <property type="gene ID" value="ENSCING00000007999.3"/>
</dbReference>
<evidence type="ECO:0000313" key="2">
    <source>
        <dbReference type="Ensembl" id="ENSCINP00000016375.3"/>
    </source>
</evidence>
<reference evidence="2" key="3">
    <citation type="submission" date="2025-08" db="UniProtKB">
        <authorList>
            <consortium name="Ensembl"/>
        </authorList>
    </citation>
    <scope>IDENTIFICATION</scope>
</reference>
<feature type="region of interest" description="Disordered" evidence="1">
    <location>
        <begin position="1"/>
        <end position="55"/>
    </location>
</feature>
<dbReference type="OMA" id="VLECMNC"/>
<dbReference type="GeneTree" id="ENSGT00390000001272"/>
<feature type="region of interest" description="Disordered" evidence="1">
    <location>
        <begin position="146"/>
        <end position="178"/>
    </location>
</feature>
<keyword evidence="3" id="KW-1185">Reference proteome</keyword>
<feature type="compositionally biased region" description="Polar residues" evidence="1">
    <location>
        <begin position="1"/>
        <end position="49"/>
    </location>
</feature>
<feature type="compositionally biased region" description="Low complexity" evidence="1">
    <location>
        <begin position="166"/>
        <end position="178"/>
    </location>
</feature>
<dbReference type="EMBL" id="EAAA01000289">
    <property type="status" value="NOT_ANNOTATED_CDS"/>
    <property type="molecule type" value="Genomic_DNA"/>
</dbReference>
<dbReference type="InParanoid" id="F6VI18"/>
<reference evidence="2" key="2">
    <citation type="journal article" date="2008" name="Genome Biol.">
        <title>Improved genome assembly and evidence-based global gene model set for the chordate Ciona intestinalis: new insight into intron and operon populations.</title>
        <authorList>
            <person name="Satou Y."/>
            <person name="Mineta K."/>
            <person name="Ogasawara M."/>
            <person name="Sasakura Y."/>
            <person name="Shoguchi E."/>
            <person name="Ueno K."/>
            <person name="Yamada L."/>
            <person name="Matsumoto J."/>
            <person name="Wasserscheid J."/>
            <person name="Dewar K."/>
            <person name="Wiley G.B."/>
            <person name="Macmil S.L."/>
            <person name="Roe B.A."/>
            <person name="Zeller R.W."/>
            <person name="Hastings K.E."/>
            <person name="Lemaire P."/>
            <person name="Lindquist E."/>
            <person name="Endo T."/>
            <person name="Hotta K."/>
            <person name="Inaba K."/>
        </authorList>
    </citation>
    <scope>NUCLEOTIDE SEQUENCE [LARGE SCALE GENOMIC DNA]</scope>
    <source>
        <strain evidence="2">wild type</strain>
    </source>
</reference>
<proteinExistence type="predicted"/>
<reference evidence="3" key="1">
    <citation type="journal article" date="2002" name="Science">
        <title>The draft genome of Ciona intestinalis: insights into chordate and vertebrate origins.</title>
        <authorList>
            <person name="Dehal P."/>
            <person name="Satou Y."/>
            <person name="Campbell R.K."/>
            <person name="Chapman J."/>
            <person name="Degnan B."/>
            <person name="De Tomaso A."/>
            <person name="Davidson B."/>
            <person name="Di Gregorio A."/>
            <person name="Gelpke M."/>
            <person name="Goodstein D.M."/>
            <person name="Harafuji N."/>
            <person name="Hastings K.E."/>
            <person name="Ho I."/>
            <person name="Hotta K."/>
            <person name="Huang W."/>
            <person name="Kawashima T."/>
            <person name="Lemaire P."/>
            <person name="Martinez D."/>
            <person name="Meinertzhagen I.A."/>
            <person name="Necula S."/>
            <person name="Nonaka M."/>
            <person name="Putnam N."/>
            <person name="Rash S."/>
            <person name="Saiga H."/>
            <person name="Satake M."/>
            <person name="Terry A."/>
            <person name="Yamada L."/>
            <person name="Wang H.G."/>
            <person name="Awazu S."/>
            <person name="Azumi K."/>
            <person name="Boore J."/>
            <person name="Branno M."/>
            <person name="Chin-Bow S."/>
            <person name="DeSantis R."/>
            <person name="Doyle S."/>
            <person name="Francino P."/>
            <person name="Keys D.N."/>
            <person name="Haga S."/>
            <person name="Hayashi H."/>
            <person name="Hino K."/>
            <person name="Imai K.S."/>
            <person name="Inaba K."/>
            <person name="Kano S."/>
            <person name="Kobayashi K."/>
            <person name="Kobayashi M."/>
            <person name="Lee B.I."/>
            <person name="Makabe K.W."/>
            <person name="Manohar C."/>
            <person name="Matassi G."/>
            <person name="Medina M."/>
            <person name="Mochizuki Y."/>
            <person name="Mount S."/>
            <person name="Morishita T."/>
            <person name="Miura S."/>
            <person name="Nakayama A."/>
            <person name="Nishizaka S."/>
            <person name="Nomoto H."/>
            <person name="Ohta F."/>
            <person name="Oishi K."/>
            <person name="Rigoutsos I."/>
            <person name="Sano M."/>
            <person name="Sasaki A."/>
            <person name="Sasakura Y."/>
            <person name="Shoguchi E."/>
            <person name="Shin-i T."/>
            <person name="Spagnuolo A."/>
            <person name="Stainier D."/>
            <person name="Suzuki M.M."/>
            <person name="Tassy O."/>
            <person name="Takatori N."/>
            <person name="Tokuoka M."/>
            <person name="Yagi K."/>
            <person name="Yoshizaki F."/>
            <person name="Wada S."/>
            <person name="Zhang C."/>
            <person name="Hyatt P.D."/>
            <person name="Larimer F."/>
            <person name="Detter C."/>
            <person name="Doggett N."/>
            <person name="Glavina T."/>
            <person name="Hawkins T."/>
            <person name="Richardson P."/>
            <person name="Lucas S."/>
            <person name="Kohara Y."/>
            <person name="Levine M."/>
            <person name="Satoh N."/>
            <person name="Rokhsar D.S."/>
        </authorList>
    </citation>
    <scope>NUCLEOTIDE SEQUENCE [LARGE SCALE GENOMIC DNA]</scope>
</reference>